<keyword evidence="3 9" id="KW-0813">Transport</keyword>
<evidence type="ECO:0000256" key="5">
    <source>
        <dbReference type="ARBA" id="ARBA00022692"/>
    </source>
</evidence>
<gene>
    <name evidence="12" type="ORF">ISN44_As02g012590</name>
</gene>
<feature type="transmembrane region" description="Helical" evidence="10">
    <location>
        <begin position="114"/>
        <end position="136"/>
    </location>
</feature>
<feature type="transmembrane region" description="Helical" evidence="10">
    <location>
        <begin position="21"/>
        <end position="39"/>
    </location>
</feature>
<sequence length="517" mass="55953">MVHADGHNFPGSDPNPHMNKFAFGCAIVASIISIIFGYDTGVMSGAQIFIRDDLKINDTQIEVLAGILNLCALVGSLAAGKTSDVIGRRYTIALSAVIFLVGSVLMGYGPNYPVLMVGRCIAGVGVGFALMIAPVYSAEISSASHRGFLTSLPELCISLGILLGYVSNYCFGKLTLKLGWRLMLGIAAFPSLILAFGITRMPESPRWLVMQGRLEEAKKIMVLVSNTEEEAEERFRDILTAAEVDVTEIKEVGGGVKKKNHGKSVWRELVIKPRPAVRLILIAAVGIHFFEHATGIEAVVLYSPRIFKKAGVVSKDKLLLATVGVGLTKAFFIIIATFLLDKVGRRKLLLTSTGGMVFALTSLAVSLTMVQRFGRLAWALSLSIVSTYAFVAFFSIGLGPITWVYSSEIFPLRLRAQGASIGVAVNRIMNATVSMSFLSMTKAITTGGVFFVFAGIAVAAWWFFFFMLPETKGLPLEEMEKLFGGGGPRGDRDGLEIQTKTISILEVSHKSFSQLKK</sequence>
<dbReference type="Proteomes" id="UP000694251">
    <property type="component" value="Chromosome 2"/>
</dbReference>
<dbReference type="CDD" id="cd17437">
    <property type="entry name" value="MFS_PLT"/>
    <property type="match status" value="1"/>
</dbReference>
<keyword evidence="7 10" id="KW-1133">Transmembrane helix</keyword>
<evidence type="ECO:0000313" key="13">
    <source>
        <dbReference type="Proteomes" id="UP000694251"/>
    </source>
</evidence>
<dbReference type="EMBL" id="JAEFBJ010000002">
    <property type="protein sequence ID" value="KAG7641223.1"/>
    <property type="molecule type" value="Genomic_DNA"/>
</dbReference>
<evidence type="ECO:0000256" key="9">
    <source>
        <dbReference type="RuleBase" id="RU003346"/>
    </source>
</evidence>
<feature type="transmembrane region" description="Helical" evidence="10">
    <location>
        <begin position="348"/>
        <end position="370"/>
    </location>
</feature>
<evidence type="ECO:0000256" key="1">
    <source>
        <dbReference type="ARBA" id="ARBA00004141"/>
    </source>
</evidence>
<evidence type="ECO:0000256" key="2">
    <source>
        <dbReference type="ARBA" id="ARBA00010992"/>
    </source>
</evidence>
<feature type="transmembrane region" description="Helical" evidence="10">
    <location>
        <begin position="59"/>
        <end position="78"/>
    </location>
</feature>
<dbReference type="FunFam" id="1.20.1250.20:FF:000025">
    <property type="entry name" value="probable polyol transporter 4"/>
    <property type="match status" value="1"/>
</dbReference>
<dbReference type="InterPro" id="IPR005829">
    <property type="entry name" value="Sugar_transporter_CS"/>
</dbReference>
<dbReference type="NCBIfam" id="TIGR00879">
    <property type="entry name" value="SP"/>
    <property type="match status" value="1"/>
</dbReference>
<protein>
    <submittedName>
        <fullName evidence="12">Major facilitator sugar transporter-like</fullName>
    </submittedName>
</protein>
<keyword evidence="8 10" id="KW-0472">Membrane</keyword>
<reference evidence="12 13" key="1">
    <citation type="submission" date="2020-12" db="EMBL/GenBank/DDBJ databases">
        <title>Concerted genomic and epigenomic changes stabilize Arabidopsis allopolyploids.</title>
        <authorList>
            <person name="Chen Z."/>
        </authorList>
    </citation>
    <scope>NUCLEOTIDE SEQUENCE [LARGE SCALE GENOMIC DNA]</scope>
    <source>
        <strain evidence="12">As9502</strain>
        <tissue evidence="12">Leaf</tissue>
    </source>
</reference>
<feature type="transmembrane region" description="Helical" evidence="10">
    <location>
        <begin position="90"/>
        <end position="108"/>
    </location>
</feature>
<feature type="transmembrane region" description="Helical" evidence="10">
    <location>
        <begin position="318"/>
        <end position="341"/>
    </location>
</feature>
<dbReference type="OrthoDB" id="6339427at2759"/>
<dbReference type="GO" id="GO:0005351">
    <property type="term" value="F:carbohydrate:proton symporter activity"/>
    <property type="evidence" value="ECO:0007669"/>
    <property type="project" value="InterPro"/>
</dbReference>
<dbReference type="PROSITE" id="PS00216">
    <property type="entry name" value="SUGAR_TRANSPORT_1"/>
    <property type="match status" value="1"/>
</dbReference>
<dbReference type="PANTHER" id="PTHR23500:SF453">
    <property type="entry name" value="POLYOL TRANSPORTER 3-RELATED"/>
    <property type="match status" value="1"/>
</dbReference>
<dbReference type="PROSITE" id="PS00217">
    <property type="entry name" value="SUGAR_TRANSPORT_2"/>
    <property type="match status" value="1"/>
</dbReference>
<comment type="similarity">
    <text evidence="2 9">Belongs to the major facilitator superfamily. Sugar transporter (TC 2.A.1.1) family.</text>
</comment>
<evidence type="ECO:0000256" key="7">
    <source>
        <dbReference type="ARBA" id="ARBA00022989"/>
    </source>
</evidence>
<dbReference type="Pfam" id="PF00083">
    <property type="entry name" value="Sugar_tr"/>
    <property type="match status" value="1"/>
</dbReference>
<feature type="transmembrane region" description="Helical" evidence="10">
    <location>
        <begin position="376"/>
        <end position="405"/>
    </location>
</feature>
<name>A0A8T2G3I5_ARASU</name>
<dbReference type="AlphaFoldDB" id="A0A8T2G3I5"/>
<organism evidence="12 13">
    <name type="scientific">Arabidopsis suecica</name>
    <name type="common">Swedish thale-cress</name>
    <name type="synonym">Cardaminopsis suecica</name>
    <dbReference type="NCBI Taxonomy" id="45249"/>
    <lineage>
        <taxon>Eukaryota</taxon>
        <taxon>Viridiplantae</taxon>
        <taxon>Streptophyta</taxon>
        <taxon>Embryophyta</taxon>
        <taxon>Tracheophyta</taxon>
        <taxon>Spermatophyta</taxon>
        <taxon>Magnoliopsida</taxon>
        <taxon>eudicotyledons</taxon>
        <taxon>Gunneridae</taxon>
        <taxon>Pentapetalae</taxon>
        <taxon>rosids</taxon>
        <taxon>malvids</taxon>
        <taxon>Brassicales</taxon>
        <taxon>Brassicaceae</taxon>
        <taxon>Camelineae</taxon>
        <taxon>Arabidopsis</taxon>
    </lineage>
</organism>
<evidence type="ECO:0000256" key="3">
    <source>
        <dbReference type="ARBA" id="ARBA00022448"/>
    </source>
</evidence>
<comment type="caution">
    <text evidence="12">The sequence shown here is derived from an EMBL/GenBank/DDBJ whole genome shotgun (WGS) entry which is preliminary data.</text>
</comment>
<accession>A0A8T2G3I5</accession>
<feature type="transmembrane region" description="Helical" evidence="10">
    <location>
        <begin position="443"/>
        <end position="464"/>
    </location>
</feature>
<dbReference type="InterPro" id="IPR044776">
    <property type="entry name" value="PLT1-6"/>
</dbReference>
<keyword evidence="13" id="KW-1185">Reference proteome</keyword>
<evidence type="ECO:0000256" key="8">
    <source>
        <dbReference type="ARBA" id="ARBA00023136"/>
    </source>
</evidence>
<keyword evidence="4 12" id="KW-0762">Sugar transport</keyword>
<evidence type="ECO:0000259" key="11">
    <source>
        <dbReference type="PROSITE" id="PS50850"/>
    </source>
</evidence>
<feature type="transmembrane region" description="Helical" evidence="10">
    <location>
        <begin position="178"/>
        <end position="198"/>
    </location>
</feature>
<dbReference type="InterPro" id="IPR045262">
    <property type="entry name" value="STP/PLT_plant"/>
</dbReference>
<evidence type="ECO:0000256" key="4">
    <source>
        <dbReference type="ARBA" id="ARBA00022597"/>
    </source>
</evidence>
<feature type="transmembrane region" description="Helical" evidence="10">
    <location>
        <begin position="148"/>
        <end position="166"/>
    </location>
</feature>
<comment type="subcellular location">
    <subcellularLocation>
        <location evidence="1">Membrane</location>
        <topology evidence="1">Multi-pass membrane protein</topology>
    </subcellularLocation>
</comment>
<keyword evidence="5 10" id="KW-0812">Transmembrane</keyword>
<evidence type="ECO:0000256" key="6">
    <source>
        <dbReference type="ARBA" id="ARBA00022847"/>
    </source>
</evidence>
<dbReference type="InterPro" id="IPR020846">
    <property type="entry name" value="MFS_dom"/>
</dbReference>
<feature type="domain" description="Major facilitator superfamily (MFS) profile" evidence="11">
    <location>
        <begin position="25"/>
        <end position="472"/>
    </location>
</feature>
<evidence type="ECO:0000313" key="12">
    <source>
        <dbReference type="EMBL" id="KAG7641223.1"/>
    </source>
</evidence>
<dbReference type="InterPro" id="IPR005828">
    <property type="entry name" value="MFS_sugar_transport-like"/>
</dbReference>
<dbReference type="InterPro" id="IPR003663">
    <property type="entry name" value="Sugar/inositol_transpt"/>
</dbReference>
<dbReference type="GO" id="GO:0016020">
    <property type="term" value="C:membrane"/>
    <property type="evidence" value="ECO:0007669"/>
    <property type="project" value="UniProtKB-SubCell"/>
</dbReference>
<proteinExistence type="inferred from homology"/>
<keyword evidence="6" id="KW-0769">Symport</keyword>
<evidence type="ECO:0000256" key="10">
    <source>
        <dbReference type="SAM" id="Phobius"/>
    </source>
</evidence>
<dbReference type="PROSITE" id="PS50850">
    <property type="entry name" value="MFS"/>
    <property type="match status" value="1"/>
</dbReference>
<dbReference type="PANTHER" id="PTHR23500">
    <property type="entry name" value="SOLUTE CARRIER FAMILY 2, FACILITATED GLUCOSE TRANSPORTER"/>
    <property type="match status" value="1"/>
</dbReference>
<feature type="transmembrane region" description="Helical" evidence="10">
    <location>
        <begin position="276"/>
        <end position="298"/>
    </location>
</feature>